<proteinExistence type="predicted"/>
<dbReference type="AlphaFoldDB" id="A0A0K1QTR6"/>
<sequence length="335" mass="36363">MADFNPPSIIETKAMTVAFKSVSAVESPWKQARLIINGKEVQWNGAIVLRRDQENTVSVEVPPSIARQLCLGLAEDGGLNIVASPAFKHWVDPVRGRFNWALTPSEGSSAHVTLVFLSREVTEPWPLPCRVMSLTLWDEVKVLFNGAEYDPAGSAYPVRGNRYPVQIQPLAGSPSINLNAVVVWGIPPTGLDVTLEPSPGESKVLEAQGASWDLVCGNTRDGKFSMIVYLEDDPEIRLEIALELGNHDLVLYLTTILKGTAGNRITLTTFSQVPPFRRVPGVAIQWSWRGGALLTGVTSNLGASSVEFDAREVNGPVSVETYVLGQPHSAKTVVI</sequence>
<evidence type="ECO:0000313" key="1">
    <source>
        <dbReference type="EMBL" id="AKV09047.1"/>
    </source>
</evidence>
<reference evidence="1 2" key="1">
    <citation type="journal article" date="2012" name="J. Bacteriol.">
        <title>Draft genome sequence of the cyanide-utilizing bacterium Pseudomonas fluorescens strain NCIMB 11764.</title>
        <authorList>
            <person name="Vilo C.A."/>
            <person name="Benedik M.J."/>
            <person name="Kunz D.A."/>
            <person name="Dong Q."/>
        </authorList>
    </citation>
    <scope>NUCLEOTIDE SEQUENCE [LARGE SCALE GENOMIC DNA]</scope>
    <source>
        <strain evidence="1 2">NCIMB 11764</strain>
    </source>
</reference>
<name>A0A0K1QTR6_PSEFL</name>
<dbReference type="EMBL" id="CP010945">
    <property type="protein sequence ID" value="AKV09047.1"/>
    <property type="molecule type" value="Genomic_DNA"/>
</dbReference>
<accession>A0A0K1QTR6</accession>
<dbReference type="Proteomes" id="UP000017175">
    <property type="component" value="Chromosome"/>
</dbReference>
<organism evidence="1 2">
    <name type="scientific">Pseudomonas fluorescens NCIMB 11764</name>
    <dbReference type="NCBI Taxonomy" id="1221522"/>
    <lineage>
        <taxon>Bacteria</taxon>
        <taxon>Pseudomonadati</taxon>
        <taxon>Pseudomonadota</taxon>
        <taxon>Gammaproteobacteria</taxon>
        <taxon>Pseudomonadales</taxon>
        <taxon>Pseudomonadaceae</taxon>
        <taxon>Pseudomonas</taxon>
    </lineage>
</organism>
<gene>
    <name evidence="1" type="ORF">B723_22730</name>
</gene>
<evidence type="ECO:0000313" key="2">
    <source>
        <dbReference type="Proteomes" id="UP000017175"/>
    </source>
</evidence>
<protein>
    <submittedName>
        <fullName evidence="1">Uncharacterized protein</fullName>
    </submittedName>
</protein>